<gene>
    <name evidence="1" type="ORF">EJ08DRAFT_653320</name>
</gene>
<evidence type="ECO:0000313" key="2">
    <source>
        <dbReference type="Proteomes" id="UP000800235"/>
    </source>
</evidence>
<proteinExistence type="predicted"/>
<comment type="caution">
    <text evidence="1">The sequence shown here is derived from an EMBL/GenBank/DDBJ whole genome shotgun (WGS) entry which is preliminary data.</text>
</comment>
<protein>
    <submittedName>
        <fullName evidence="1">Uncharacterized protein</fullName>
    </submittedName>
</protein>
<dbReference type="AlphaFoldDB" id="A0A9P4NHY1"/>
<accession>A0A9P4NHY1</accession>
<reference evidence="1" key="1">
    <citation type="journal article" date="2020" name="Stud. Mycol.">
        <title>101 Dothideomycetes genomes: a test case for predicting lifestyles and emergence of pathogens.</title>
        <authorList>
            <person name="Haridas S."/>
            <person name="Albert R."/>
            <person name="Binder M."/>
            <person name="Bloem J."/>
            <person name="Labutti K."/>
            <person name="Salamov A."/>
            <person name="Andreopoulos B."/>
            <person name="Baker S."/>
            <person name="Barry K."/>
            <person name="Bills G."/>
            <person name="Bluhm B."/>
            <person name="Cannon C."/>
            <person name="Castanera R."/>
            <person name="Culley D."/>
            <person name="Daum C."/>
            <person name="Ezra D."/>
            <person name="Gonzalez J."/>
            <person name="Henrissat B."/>
            <person name="Kuo A."/>
            <person name="Liang C."/>
            <person name="Lipzen A."/>
            <person name="Lutzoni F."/>
            <person name="Magnuson J."/>
            <person name="Mondo S."/>
            <person name="Nolan M."/>
            <person name="Ohm R."/>
            <person name="Pangilinan J."/>
            <person name="Park H.-J."/>
            <person name="Ramirez L."/>
            <person name="Alfaro M."/>
            <person name="Sun H."/>
            <person name="Tritt A."/>
            <person name="Yoshinaga Y."/>
            <person name="Zwiers L.-H."/>
            <person name="Turgeon B."/>
            <person name="Goodwin S."/>
            <person name="Spatafora J."/>
            <person name="Crous P."/>
            <person name="Grigoriev I."/>
        </authorList>
    </citation>
    <scope>NUCLEOTIDE SEQUENCE</scope>
    <source>
        <strain evidence="1">CBS 130266</strain>
    </source>
</reference>
<keyword evidence="2" id="KW-1185">Reference proteome</keyword>
<dbReference type="EMBL" id="MU007095">
    <property type="protein sequence ID" value="KAF2421832.1"/>
    <property type="molecule type" value="Genomic_DNA"/>
</dbReference>
<sequence>MFESITPLQGSWVRAPPGLEHIGETIWGNISLANIMDSSIAHYYKHGLKDEEKKQLDEIQDKLFFLQNTSLKLGGEIPGIFTLLIANCPHRECISQVATENKDHKYEPRKTHEIMPCMVGDFSWTNHDYSREKDETRDFLQATSLFTEKFFKQRCKKIHNCQRDPVVAHHHWEFSTERSTICYPRSLDSTFGLADMSNSKAEVADGVYTIYSL</sequence>
<evidence type="ECO:0000313" key="1">
    <source>
        <dbReference type="EMBL" id="KAF2421832.1"/>
    </source>
</evidence>
<organism evidence="1 2">
    <name type="scientific">Tothia fuscella</name>
    <dbReference type="NCBI Taxonomy" id="1048955"/>
    <lineage>
        <taxon>Eukaryota</taxon>
        <taxon>Fungi</taxon>
        <taxon>Dikarya</taxon>
        <taxon>Ascomycota</taxon>
        <taxon>Pezizomycotina</taxon>
        <taxon>Dothideomycetes</taxon>
        <taxon>Pleosporomycetidae</taxon>
        <taxon>Venturiales</taxon>
        <taxon>Cylindrosympodiaceae</taxon>
        <taxon>Tothia</taxon>
    </lineage>
</organism>
<dbReference type="Proteomes" id="UP000800235">
    <property type="component" value="Unassembled WGS sequence"/>
</dbReference>
<dbReference type="OrthoDB" id="5383967at2759"/>
<name>A0A9P4NHY1_9PEZI</name>